<dbReference type="GeneID" id="20646466"/>
<dbReference type="Proteomes" id="UP000002640">
    <property type="component" value="Unassembled WGS sequence"/>
</dbReference>
<protein>
    <submittedName>
        <fullName evidence="1">Uncharacterized protein</fullName>
    </submittedName>
</protein>
<organism evidence="1 2">
    <name type="scientific">Phytophthora sojae (strain P6497)</name>
    <name type="common">Soybean stem and root rot agent</name>
    <name type="synonym">Phytophthora megasperma f. sp. glycines</name>
    <dbReference type="NCBI Taxonomy" id="1094619"/>
    <lineage>
        <taxon>Eukaryota</taxon>
        <taxon>Sar</taxon>
        <taxon>Stramenopiles</taxon>
        <taxon>Oomycota</taxon>
        <taxon>Peronosporomycetes</taxon>
        <taxon>Peronosporales</taxon>
        <taxon>Peronosporaceae</taxon>
        <taxon>Phytophthora</taxon>
    </lineage>
</organism>
<name>G4ZHL2_PHYSP</name>
<dbReference type="InParanoid" id="G4ZHL2"/>
<dbReference type="EMBL" id="JH159154">
    <property type="protein sequence ID" value="EGZ18667.1"/>
    <property type="molecule type" value="Genomic_DNA"/>
</dbReference>
<keyword evidence="2" id="KW-1185">Reference proteome</keyword>
<dbReference type="KEGG" id="psoj:PHYSODRAFT_332417"/>
<accession>G4ZHL2</accession>
<dbReference type="AlphaFoldDB" id="G4ZHL2"/>
<sequence length="206" mass="22473">MDENGNWLLDTVNVAALHGAVPDVYQELTDGLLISSVKELIGRFGVAADNTTQLLVCLRQEPSTANATLPPAAQQRRGGDGDVGFSSLWNYPPFPTDQPNLPEPDELGGFLQRHLPVSVQVGRTPTNLFAEGTQEIVCGDLLARIDTFLESCVPGLPETSSEERWHLFYDQLIELSVHICRAKGMDINFVRNAADPTGTTFGTLRP</sequence>
<reference evidence="1 2" key="1">
    <citation type="journal article" date="2006" name="Science">
        <title>Phytophthora genome sequences uncover evolutionary origins and mechanisms of pathogenesis.</title>
        <authorList>
            <person name="Tyler B.M."/>
            <person name="Tripathy S."/>
            <person name="Zhang X."/>
            <person name="Dehal P."/>
            <person name="Jiang R.H."/>
            <person name="Aerts A."/>
            <person name="Arredondo F.D."/>
            <person name="Baxter L."/>
            <person name="Bensasson D."/>
            <person name="Beynon J.L."/>
            <person name="Chapman J."/>
            <person name="Damasceno C.M."/>
            <person name="Dorrance A.E."/>
            <person name="Dou D."/>
            <person name="Dickerman A.W."/>
            <person name="Dubchak I.L."/>
            <person name="Garbelotto M."/>
            <person name="Gijzen M."/>
            <person name="Gordon S.G."/>
            <person name="Govers F."/>
            <person name="Grunwald N.J."/>
            <person name="Huang W."/>
            <person name="Ivors K.L."/>
            <person name="Jones R.W."/>
            <person name="Kamoun S."/>
            <person name="Krampis K."/>
            <person name="Lamour K.H."/>
            <person name="Lee M.K."/>
            <person name="McDonald W.H."/>
            <person name="Medina M."/>
            <person name="Meijer H.J."/>
            <person name="Nordberg E.K."/>
            <person name="Maclean D.J."/>
            <person name="Ospina-Giraldo M.D."/>
            <person name="Morris P.F."/>
            <person name="Phuntumart V."/>
            <person name="Putnam N.H."/>
            <person name="Rash S."/>
            <person name="Rose J.K."/>
            <person name="Sakihama Y."/>
            <person name="Salamov A.A."/>
            <person name="Savidor A."/>
            <person name="Scheuring C.F."/>
            <person name="Smith B.M."/>
            <person name="Sobral B.W."/>
            <person name="Terry A."/>
            <person name="Torto-Alalibo T.A."/>
            <person name="Win J."/>
            <person name="Xu Z."/>
            <person name="Zhang H."/>
            <person name="Grigoriev I.V."/>
            <person name="Rokhsar D.S."/>
            <person name="Boore J.L."/>
        </authorList>
    </citation>
    <scope>NUCLEOTIDE SEQUENCE [LARGE SCALE GENOMIC DNA]</scope>
    <source>
        <strain evidence="1 2">P6497</strain>
    </source>
</reference>
<gene>
    <name evidence="1" type="ORF">PHYSODRAFT_332417</name>
</gene>
<proteinExistence type="predicted"/>
<dbReference type="RefSeq" id="XP_009527725.1">
    <property type="nucleotide sequence ID" value="XM_009529430.1"/>
</dbReference>
<evidence type="ECO:0000313" key="1">
    <source>
        <dbReference type="EMBL" id="EGZ18667.1"/>
    </source>
</evidence>
<evidence type="ECO:0000313" key="2">
    <source>
        <dbReference type="Proteomes" id="UP000002640"/>
    </source>
</evidence>